<feature type="region of interest" description="Disordered" evidence="1">
    <location>
        <begin position="1"/>
        <end position="51"/>
    </location>
</feature>
<reference evidence="2" key="1">
    <citation type="submission" date="2016-03" db="EMBL/GenBank/DDBJ databases">
        <authorList>
            <person name="Ploux O."/>
        </authorList>
    </citation>
    <scope>NUCLEOTIDE SEQUENCE</scope>
    <source>
        <strain evidence="2">UC10</strain>
    </source>
</reference>
<dbReference type="EMBL" id="FLQS01000045">
    <property type="protein sequence ID" value="SBS77959.1"/>
    <property type="molecule type" value="Genomic_DNA"/>
</dbReference>
<accession>A0A1Y5PKU7</accession>
<proteinExistence type="predicted"/>
<evidence type="ECO:0000256" key="1">
    <source>
        <dbReference type="SAM" id="MobiDB-lite"/>
    </source>
</evidence>
<feature type="compositionally biased region" description="Basic residues" evidence="1">
    <location>
        <begin position="109"/>
        <end position="124"/>
    </location>
</feature>
<name>A0A1Y5PKU7_9MYCO</name>
<dbReference type="AlphaFoldDB" id="A0A1Y5PKU7"/>
<evidence type="ECO:0000313" key="2">
    <source>
        <dbReference type="EMBL" id="SBS77959.1"/>
    </source>
</evidence>
<gene>
    <name evidence="2" type="ORF">MHPYR_50126</name>
</gene>
<feature type="compositionally biased region" description="Low complexity" evidence="1">
    <location>
        <begin position="125"/>
        <end position="134"/>
    </location>
</feature>
<organism evidence="2">
    <name type="scientific">uncultured Mycobacterium sp</name>
    <dbReference type="NCBI Taxonomy" id="171292"/>
    <lineage>
        <taxon>Bacteria</taxon>
        <taxon>Bacillati</taxon>
        <taxon>Actinomycetota</taxon>
        <taxon>Actinomycetes</taxon>
        <taxon>Mycobacteriales</taxon>
        <taxon>Mycobacteriaceae</taxon>
        <taxon>Mycobacterium</taxon>
        <taxon>environmental samples</taxon>
    </lineage>
</organism>
<feature type="region of interest" description="Disordered" evidence="1">
    <location>
        <begin position="98"/>
        <end position="134"/>
    </location>
</feature>
<sequence>MTPTCGPMSMTTPHAGRRGCGAAISGPSIGRRSPTRRCWRRPSPNWPSTWTASRPAARCCVLRSTDRETALLFARLGAEVVVSDLNEAGVTKTAADITGCGGPAETGRGRVRQARRRWPRRSSRVRSSSSPSYR</sequence>
<protein>
    <submittedName>
        <fullName evidence="2">Uncharacterized protein</fullName>
    </submittedName>
</protein>